<dbReference type="SUPFAM" id="SSF53901">
    <property type="entry name" value="Thiolase-like"/>
    <property type="match status" value="1"/>
</dbReference>
<dbReference type="AlphaFoldDB" id="J8AFZ4"/>
<evidence type="ECO:0000256" key="7">
    <source>
        <dbReference type="ARBA" id="ARBA00022737"/>
    </source>
</evidence>
<dbReference type="GO" id="GO:0004312">
    <property type="term" value="F:fatty acid synthase activity"/>
    <property type="evidence" value="ECO:0007669"/>
    <property type="project" value="TreeGrafter"/>
</dbReference>
<accession>J8AFZ4</accession>
<dbReference type="Pfam" id="PF00109">
    <property type="entry name" value="ketoacyl-synt"/>
    <property type="match status" value="1"/>
</dbReference>
<keyword evidence="3" id="KW-0596">Phosphopantetheine</keyword>
<organism evidence="12 13">
    <name type="scientific">Bacillus cereus BAG5X1-1</name>
    <dbReference type="NCBI Taxonomy" id="1053189"/>
    <lineage>
        <taxon>Bacteria</taxon>
        <taxon>Bacillati</taxon>
        <taxon>Bacillota</taxon>
        <taxon>Bacilli</taxon>
        <taxon>Bacillales</taxon>
        <taxon>Bacillaceae</taxon>
        <taxon>Bacillus</taxon>
        <taxon>Bacillus cereus group</taxon>
    </lineage>
</organism>
<evidence type="ECO:0000313" key="13">
    <source>
        <dbReference type="Proteomes" id="UP000006600"/>
    </source>
</evidence>
<proteinExistence type="predicted"/>
<sequence>MKSEDILRALQEGRITPRDAKIILSKMKTEPEVSSSLYLSDSFKCSGDSLLKDSSIKSASRNERIANCSNDSESIAIVGMSGRYPGANNLDQYWDNLVNAKNSIQEIPKSRWDVNKYYDKCSSKTGKIYCKSMGLLDDIDYFDPLFFNISPSEAETMDPQHRLFLQESYKAFEDAGYTSRSLNNKKCGVYLGIMTNEYGMMLYQNQDIETNTTGNSFAIAAARIAYFLNLKGPAIPIDTACSSSLVAAHLACQALINKEIDMALVGGVTLYLTPEAYIGMCGAGMLSPDGQCKTFDNSADGFVPGEGVGALVLKRLKDAEADNDFIYGVITGSGINQDGKTNGITAPSVNSQMELEREVYDKYKIHPETISYVEMHGTGTKLGDPIELEALSNIFKEKTDKKNYCAIGSVKSNIGHTSAAAGVASIQKVLLGMKHKKLVPTLNYKKANEHFDFGNSPFYVNTEVKNWEANVGMPRRASVSSFGFSGTNSHLVIEEYHPRTDTTRNMILCETKPLLFVLSAKSEEQLRVYAKSMKRWIESVKNINLMDVTYTLQVGRDEMDYRLAFLVDSKESLIKRLEDFINNNLLKYSILIGHVKRDKAGISPFEVDEDAKALLQTWIQKKNLQKIAEIWVKGLHIDWNQLYSDIKPRRISLPTYPFARERYWIPSEGTNTSSDNISTVIPAALHPMLHQNTSNLSKQRFSSTFTGLEFFLADHVVKGQKVFPGVAYLEMAYEAIRKAANSVEEPIRIGLKNVAWVHPLTVRNQP</sequence>
<dbReference type="CDD" id="cd00833">
    <property type="entry name" value="PKS"/>
    <property type="match status" value="1"/>
</dbReference>
<dbReference type="InterPro" id="IPR014031">
    <property type="entry name" value="Ketoacyl_synth_C"/>
</dbReference>
<protein>
    <submittedName>
        <fullName evidence="12">Uncharacterized protein</fullName>
    </submittedName>
</protein>
<dbReference type="Pfam" id="PF21089">
    <property type="entry name" value="PKS_DH_N"/>
    <property type="match status" value="1"/>
</dbReference>
<dbReference type="PANTHER" id="PTHR43775:SF37">
    <property type="entry name" value="SI:DKEY-61P9.11"/>
    <property type="match status" value="1"/>
</dbReference>
<dbReference type="GO" id="GO:0071770">
    <property type="term" value="P:DIM/DIP cell wall layer assembly"/>
    <property type="evidence" value="ECO:0007669"/>
    <property type="project" value="TreeGrafter"/>
</dbReference>
<keyword evidence="6" id="KW-0808">Transferase</keyword>
<dbReference type="GO" id="GO:0005886">
    <property type="term" value="C:plasma membrane"/>
    <property type="evidence" value="ECO:0007669"/>
    <property type="project" value="TreeGrafter"/>
</dbReference>
<dbReference type="PROSITE" id="PS52019">
    <property type="entry name" value="PKS_MFAS_DH"/>
    <property type="match status" value="1"/>
</dbReference>
<dbReference type="InterPro" id="IPR054514">
    <property type="entry name" value="RhiE-like_linker"/>
</dbReference>
<comment type="function">
    <text evidence="1">Involved in some intermediate steps for the synthesis of the antibiotic polyketide bacillaene which is involved in secondary metabolism.</text>
</comment>
<dbReference type="Gene3D" id="3.10.129.10">
    <property type="entry name" value="Hotdog Thioesterase"/>
    <property type="match status" value="1"/>
</dbReference>
<evidence type="ECO:0000256" key="9">
    <source>
        <dbReference type="PROSITE-ProRule" id="PRU01363"/>
    </source>
</evidence>
<dbReference type="SMART" id="SM00825">
    <property type="entry name" value="PKS_KS"/>
    <property type="match status" value="1"/>
</dbReference>
<keyword evidence="5" id="KW-0597">Phosphoprotein</keyword>
<dbReference type="Gene3D" id="1.10.1240.100">
    <property type="match status" value="1"/>
</dbReference>
<comment type="caution">
    <text evidence="9">Lacks conserved residue(s) required for the propagation of feature annotation.</text>
</comment>
<dbReference type="Pfam" id="PF22336">
    <property type="entry name" value="RhiE-like_linker"/>
    <property type="match status" value="1"/>
</dbReference>
<dbReference type="InterPro" id="IPR049900">
    <property type="entry name" value="PKS_mFAS_DH"/>
</dbReference>
<feature type="domain" description="Ketosynthase family 3 (KS3)" evidence="10">
    <location>
        <begin position="72"/>
        <end position="495"/>
    </location>
</feature>
<evidence type="ECO:0000259" key="10">
    <source>
        <dbReference type="PROSITE" id="PS52004"/>
    </source>
</evidence>
<keyword evidence="7" id="KW-0677">Repeat</keyword>
<dbReference type="InterPro" id="IPR020841">
    <property type="entry name" value="PKS_Beta-ketoAc_synthase_dom"/>
</dbReference>
<evidence type="ECO:0000259" key="11">
    <source>
        <dbReference type="PROSITE" id="PS52019"/>
    </source>
</evidence>
<evidence type="ECO:0000256" key="5">
    <source>
        <dbReference type="ARBA" id="ARBA00022553"/>
    </source>
</evidence>
<reference evidence="12 13" key="1">
    <citation type="submission" date="2012-04" db="EMBL/GenBank/DDBJ databases">
        <title>The Genome Sequence of Bacillus cereus BAG5X1-1.</title>
        <authorList>
            <consortium name="The Broad Institute Genome Sequencing Platform"/>
            <consortium name="The Broad Institute Genome Sequencing Center for Infectious Disease"/>
            <person name="Feldgarden M."/>
            <person name="Van der Auwera G.A."/>
            <person name="Mahillon J."/>
            <person name="Duprez V."/>
            <person name="Timmery S."/>
            <person name="Mattelet C."/>
            <person name="Dierick K."/>
            <person name="Sun M."/>
            <person name="Yu Z."/>
            <person name="Zhu L."/>
            <person name="Hu X."/>
            <person name="Shank E.B."/>
            <person name="Swiecicka I."/>
            <person name="Hansen B.M."/>
            <person name="Andrup L."/>
            <person name="Young S.K."/>
            <person name="Zeng Q."/>
            <person name="Gargeya S."/>
            <person name="Fitzgerald M."/>
            <person name="Haas B."/>
            <person name="Abouelleil A."/>
            <person name="Alvarado L."/>
            <person name="Arachchi H.M."/>
            <person name="Berlin A."/>
            <person name="Chapman S.B."/>
            <person name="Goldberg J."/>
            <person name="Griggs A."/>
            <person name="Gujja S."/>
            <person name="Hansen M."/>
            <person name="Howarth C."/>
            <person name="Imamovic A."/>
            <person name="Larimer J."/>
            <person name="McCowen C."/>
            <person name="Montmayeur A."/>
            <person name="Murphy C."/>
            <person name="Neiman D."/>
            <person name="Pearson M."/>
            <person name="Priest M."/>
            <person name="Roberts A."/>
            <person name="Saif S."/>
            <person name="Shea T."/>
            <person name="Sisk P."/>
            <person name="Sykes S."/>
            <person name="Wortman J."/>
            <person name="Nusbaum C."/>
            <person name="Birren B."/>
        </authorList>
    </citation>
    <scope>NUCLEOTIDE SEQUENCE [LARGE SCALE GENOMIC DNA]</scope>
    <source>
        <strain evidence="12 13">BAG5X1-1</strain>
    </source>
</reference>
<dbReference type="GO" id="GO:0006633">
    <property type="term" value="P:fatty acid biosynthetic process"/>
    <property type="evidence" value="ECO:0007669"/>
    <property type="project" value="TreeGrafter"/>
</dbReference>
<dbReference type="EMBL" id="AHDJ01000055">
    <property type="protein sequence ID" value="EJQ38405.1"/>
    <property type="molecule type" value="Genomic_DNA"/>
</dbReference>
<feature type="domain" description="PKS/mFAS DH" evidence="11">
    <location>
        <begin position="686"/>
        <end position="766"/>
    </location>
</feature>
<dbReference type="PANTHER" id="PTHR43775">
    <property type="entry name" value="FATTY ACID SYNTHASE"/>
    <property type="match status" value="1"/>
</dbReference>
<dbReference type="FunFam" id="3.40.47.10:FF:000019">
    <property type="entry name" value="Polyketide synthase type I"/>
    <property type="match status" value="1"/>
</dbReference>
<keyword evidence="8" id="KW-0012">Acyltransferase</keyword>
<dbReference type="InterPro" id="IPR050091">
    <property type="entry name" value="PKS_NRPS_Biosynth_Enz"/>
</dbReference>
<evidence type="ECO:0000256" key="8">
    <source>
        <dbReference type="ARBA" id="ARBA00023315"/>
    </source>
</evidence>
<dbReference type="HOGENOM" id="CLU_000022_16_2_9"/>
<keyword evidence="4" id="KW-0963">Cytoplasm</keyword>
<comment type="pathway">
    <text evidence="2">Antibiotic biosynthesis; bacillaene biosynthesis.</text>
</comment>
<feature type="non-terminal residue" evidence="12">
    <location>
        <position position="766"/>
    </location>
</feature>
<evidence type="ECO:0000313" key="12">
    <source>
        <dbReference type="EMBL" id="EJQ38405.1"/>
    </source>
</evidence>
<comment type="caution">
    <text evidence="12">The sequence shown here is derived from an EMBL/GenBank/DDBJ whole genome shotgun (WGS) entry which is preliminary data.</text>
</comment>
<dbReference type="Gene3D" id="3.40.47.10">
    <property type="match status" value="1"/>
</dbReference>
<name>J8AFZ4_BACCE</name>
<dbReference type="GO" id="GO:0005737">
    <property type="term" value="C:cytoplasm"/>
    <property type="evidence" value="ECO:0007669"/>
    <property type="project" value="TreeGrafter"/>
</dbReference>
<evidence type="ECO:0000256" key="2">
    <source>
        <dbReference type="ARBA" id="ARBA00004789"/>
    </source>
</evidence>
<dbReference type="Proteomes" id="UP000006600">
    <property type="component" value="Unassembled WGS sequence"/>
</dbReference>
<evidence type="ECO:0000256" key="3">
    <source>
        <dbReference type="ARBA" id="ARBA00022450"/>
    </source>
</evidence>
<evidence type="ECO:0000256" key="1">
    <source>
        <dbReference type="ARBA" id="ARBA00003299"/>
    </source>
</evidence>
<evidence type="ECO:0000256" key="6">
    <source>
        <dbReference type="ARBA" id="ARBA00022679"/>
    </source>
</evidence>
<gene>
    <name evidence="12" type="ORF">IEE_05046</name>
</gene>
<dbReference type="PROSITE" id="PS52004">
    <property type="entry name" value="KS3_2"/>
    <property type="match status" value="1"/>
</dbReference>
<evidence type="ECO:0000256" key="4">
    <source>
        <dbReference type="ARBA" id="ARBA00022490"/>
    </source>
</evidence>
<dbReference type="Pfam" id="PF02801">
    <property type="entry name" value="Ketoacyl-synt_C"/>
    <property type="match status" value="1"/>
</dbReference>
<dbReference type="InterPro" id="IPR049552">
    <property type="entry name" value="PKS_DH_N"/>
</dbReference>
<dbReference type="InterPro" id="IPR016039">
    <property type="entry name" value="Thiolase-like"/>
</dbReference>
<dbReference type="InterPro" id="IPR014030">
    <property type="entry name" value="Ketoacyl_synth_N"/>
</dbReference>